<dbReference type="KEGG" id="pyr:P186_2035"/>
<dbReference type="HOGENOM" id="CLU_3194646_0_0_2"/>
<dbReference type="EMBL" id="CP003098">
    <property type="protein sequence ID" value="AET33432.1"/>
    <property type="molecule type" value="Genomic_DNA"/>
</dbReference>
<sequence>MAASRTGRRIWRGFVGWSPRRLREKLFGSAVLNSAITPPPSGVFA</sequence>
<keyword evidence="2" id="KW-1185">Reference proteome</keyword>
<proteinExistence type="predicted"/>
<protein>
    <submittedName>
        <fullName evidence="1">Uncharacterized protein</fullName>
    </submittedName>
</protein>
<evidence type="ECO:0000313" key="1">
    <source>
        <dbReference type="EMBL" id="AET33432.1"/>
    </source>
</evidence>
<accession>G7VIF2</accession>
<organism evidence="1 2">
    <name type="scientific">Pyrobaculum ferrireducens</name>
    <dbReference type="NCBI Taxonomy" id="1104324"/>
    <lineage>
        <taxon>Archaea</taxon>
        <taxon>Thermoproteota</taxon>
        <taxon>Thermoprotei</taxon>
        <taxon>Thermoproteales</taxon>
        <taxon>Thermoproteaceae</taxon>
        <taxon>Pyrobaculum</taxon>
    </lineage>
</organism>
<name>G7VIF2_9CREN</name>
<dbReference type="AlphaFoldDB" id="G7VIF2"/>
<dbReference type="BioCyc" id="PSP1104324:GJSN-1988-MONOMER"/>
<evidence type="ECO:0000313" key="2">
    <source>
        <dbReference type="Proteomes" id="UP000005867"/>
    </source>
</evidence>
<gene>
    <name evidence="1" type="ORF">P186_2035</name>
</gene>
<reference evidence="1 2" key="1">
    <citation type="journal article" date="2012" name="J. Bacteriol.">
        <title>Complete genome sequence of strain 1860, a crenarchaeon of the genus pyrobaculum able to grow with various electron acceptors.</title>
        <authorList>
            <person name="Mardanov A.V."/>
            <person name="Gumerov V.M."/>
            <person name="Slobodkina G.B."/>
            <person name="Beletsky A.V."/>
            <person name="Bonch-Osmolovskaya E.A."/>
            <person name="Ravin N.V."/>
            <person name="Skryabin K.G."/>
        </authorList>
    </citation>
    <scope>NUCLEOTIDE SEQUENCE [LARGE SCALE GENOMIC DNA]</scope>
    <source>
        <strain evidence="1 2">1860</strain>
    </source>
</reference>
<dbReference type="Proteomes" id="UP000005867">
    <property type="component" value="Chromosome"/>
</dbReference>